<proteinExistence type="predicted"/>
<name>I3YC30_THIV6</name>
<sequence>MSQTKPAIPFQSVVMPEALQAENRIQFRCHQDISCFNACCKRADVTLAPYDVLRLKRRLELTSTEFVRQYTVPFQMDGDGLPGIKLKTDENGTCLQLAGDAGCGVYTDRPTVCRYYPLALLALREKDSPTAEERYSLVREDHCKGHEEPREISIQYYRAEQGCEDFDAHNREWYQLVLKKKSAGPTVGQPPQTSLQLFFMASYDIDTFRRFVLSENFRKTYALPDGFYAEVEQDDEALLAFAFRFLRQVLFGERTVQEVADAWDQRVAQRREVWDARKQAEIERRLAAEDRKYAEGGDGVCAE</sequence>
<keyword evidence="2" id="KW-1185">Reference proteome</keyword>
<dbReference type="PANTHER" id="PTHR35866:SF1">
    <property type="entry name" value="YKGJ FAMILY CYSTEINE CLUSTER PROTEIN"/>
    <property type="match status" value="1"/>
</dbReference>
<evidence type="ECO:0000313" key="2">
    <source>
        <dbReference type="Proteomes" id="UP000006062"/>
    </source>
</evidence>
<dbReference type="OrthoDB" id="9810361at2"/>
<dbReference type="KEGG" id="tvi:Thivi_2614"/>
<dbReference type="HOGENOM" id="CLU_080178_0_0_6"/>
<dbReference type="AlphaFoldDB" id="I3YC30"/>
<dbReference type="RefSeq" id="WP_014778990.1">
    <property type="nucleotide sequence ID" value="NC_018012.1"/>
</dbReference>
<dbReference type="STRING" id="765911.Thivi_2614"/>
<dbReference type="Pfam" id="PF03692">
    <property type="entry name" value="CxxCxxCC"/>
    <property type="match status" value="1"/>
</dbReference>
<dbReference type="eggNOG" id="COG0727">
    <property type="taxonomic scope" value="Bacteria"/>
</dbReference>
<dbReference type="Proteomes" id="UP000006062">
    <property type="component" value="Chromosome"/>
</dbReference>
<evidence type="ECO:0000313" key="1">
    <source>
        <dbReference type="EMBL" id="AFL74548.1"/>
    </source>
</evidence>
<organism evidence="1 2">
    <name type="scientific">Thiocystis violascens (strain ATCC 17096 / DSM 198 / 6111)</name>
    <name type="common">Chromatium violascens</name>
    <dbReference type="NCBI Taxonomy" id="765911"/>
    <lineage>
        <taxon>Bacteria</taxon>
        <taxon>Pseudomonadati</taxon>
        <taxon>Pseudomonadota</taxon>
        <taxon>Gammaproteobacteria</taxon>
        <taxon>Chromatiales</taxon>
        <taxon>Chromatiaceae</taxon>
        <taxon>Thiocystis</taxon>
    </lineage>
</organism>
<dbReference type="InterPro" id="IPR005358">
    <property type="entry name" value="Puta_zinc/iron-chelating_dom"/>
</dbReference>
<accession>I3YC30</accession>
<dbReference type="EMBL" id="CP003154">
    <property type="protein sequence ID" value="AFL74548.1"/>
    <property type="molecule type" value="Genomic_DNA"/>
</dbReference>
<gene>
    <name evidence="1" type="ordered locus">Thivi_2614</name>
</gene>
<protein>
    <submittedName>
        <fullName evidence="1">Uncharacterized protein family (UPF0153)</fullName>
    </submittedName>
</protein>
<reference evidence="1 2" key="1">
    <citation type="submission" date="2012-06" db="EMBL/GenBank/DDBJ databases">
        <title>Complete sequence of Thiocystis violascens DSM 198.</title>
        <authorList>
            <consortium name="US DOE Joint Genome Institute"/>
            <person name="Lucas S."/>
            <person name="Han J."/>
            <person name="Lapidus A."/>
            <person name="Cheng J.-F."/>
            <person name="Goodwin L."/>
            <person name="Pitluck S."/>
            <person name="Peters L."/>
            <person name="Ovchinnikova G."/>
            <person name="Teshima H."/>
            <person name="Detter J.C."/>
            <person name="Han C."/>
            <person name="Tapia R."/>
            <person name="Land M."/>
            <person name="Hauser L."/>
            <person name="Kyrpides N."/>
            <person name="Ivanova N."/>
            <person name="Pagani I."/>
            <person name="Vogl K."/>
            <person name="Liu Z."/>
            <person name="Frigaard N.-U."/>
            <person name="Bryant D."/>
            <person name="Woyke T."/>
        </authorList>
    </citation>
    <scope>NUCLEOTIDE SEQUENCE [LARGE SCALE GENOMIC DNA]</scope>
    <source>
        <strain evidence="2">ATCC 17096 / DSM 198 / 6111</strain>
    </source>
</reference>
<dbReference type="PANTHER" id="PTHR35866">
    <property type="entry name" value="PUTATIVE-RELATED"/>
    <property type="match status" value="1"/>
</dbReference>